<feature type="non-terminal residue" evidence="1">
    <location>
        <position position="1"/>
    </location>
</feature>
<dbReference type="EMBL" id="BARS01048456">
    <property type="protein sequence ID" value="GAG36692.1"/>
    <property type="molecule type" value="Genomic_DNA"/>
</dbReference>
<name>X0XMX2_9ZZZZ</name>
<protein>
    <submittedName>
        <fullName evidence="1">Uncharacterized protein</fullName>
    </submittedName>
</protein>
<comment type="caution">
    <text evidence="1">The sequence shown here is derived from an EMBL/GenBank/DDBJ whole genome shotgun (WGS) entry which is preliminary data.</text>
</comment>
<accession>X0XMX2</accession>
<sequence length="41" mass="4833">STRNEIEYAISNVVPVRHLSAEPMYERIKRMLRVWEEKGGS</sequence>
<proteinExistence type="predicted"/>
<evidence type="ECO:0000313" key="1">
    <source>
        <dbReference type="EMBL" id="GAG36692.1"/>
    </source>
</evidence>
<reference evidence="1" key="1">
    <citation type="journal article" date="2014" name="Front. Microbiol.">
        <title>High frequency of phylogenetically diverse reductive dehalogenase-homologous genes in deep subseafloor sedimentary metagenomes.</title>
        <authorList>
            <person name="Kawai M."/>
            <person name="Futagami T."/>
            <person name="Toyoda A."/>
            <person name="Takaki Y."/>
            <person name="Nishi S."/>
            <person name="Hori S."/>
            <person name="Arai W."/>
            <person name="Tsubouchi T."/>
            <person name="Morono Y."/>
            <person name="Uchiyama I."/>
            <person name="Ito T."/>
            <person name="Fujiyama A."/>
            <person name="Inagaki F."/>
            <person name="Takami H."/>
        </authorList>
    </citation>
    <scope>NUCLEOTIDE SEQUENCE</scope>
    <source>
        <strain evidence="1">Expedition CK06-06</strain>
    </source>
</reference>
<gene>
    <name evidence="1" type="ORF">S01H1_72624</name>
</gene>
<dbReference type="AlphaFoldDB" id="X0XMX2"/>
<organism evidence="1">
    <name type="scientific">marine sediment metagenome</name>
    <dbReference type="NCBI Taxonomy" id="412755"/>
    <lineage>
        <taxon>unclassified sequences</taxon>
        <taxon>metagenomes</taxon>
        <taxon>ecological metagenomes</taxon>
    </lineage>
</organism>